<reference evidence="9" key="1">
    <citation type="submission" date="2009-08" db="EMBL/GenBank/DDBJ databases">
        <title>The complete genome of Chitinophaga pinensis DSM 2588.</title>
        <authorList>
            <consortium name="US DOE Joint Genome Institute (JGI-PGF)"/>
            <person name="Lucas S."/>
            <person name="Copeland A."/>
            <person name="Lapidus A."/>
            <person name="Glavina del Rio T."/>
            <person name="Dalin E."/>
            <person name="Tice H."/>
            <person name="Bruce D."/>
            <person name="Goodwin L."/>
            <person name="Pitluck S."/>
            <person name="Kyrpides N."/>
            <person name="Mavromatis K."/>
            <person name="Ivanova N."/>
            <person name="Mikhailova N."/>
            <person name="Sims D."/>
            <person name="Meinche L."/>
            <person name="Brettin T."/>
            <person name="Detter J.C."/>
            <person name="Han C."/>
            <person name="Larimer F."/>
            <person name="Land M."/>
            <person name="Hauser L."/>
            <person name="Markowitz V."/>
            <person name="Cheng J.-F."/>
            <person name="Hugenholtz P."/>
            <person name="Woyke T."/>
            <person name="Wu D."/>
            <person name="Spring S."/>
            <person name="Klenk H.-P."/>
            <person name="Eisen J.A."/>
        </authorList>
    </citation>
    <scope>NUCLEOTIDE SEQUENCE [LARGE SCALE GENOMIC DNA]</scope>
    <source>
        <strain evidence="9">ATCC 43595 / DSM 2588 / LMG 13176 / NBRC 15968 / NCIMB 11800 / UQM 2034</strain>
    </source>
</reference>
<protein>
    <submittedName>
        <fullName evidence="8">Major facilitator superfamily MFS_1</fullName>
    </submittedName>
</protein>
<feature type="transmembrane region" description="Helical" evidence="6">
    <location>
        <begin position="84"/>
        <end position="107"/>
    </location>
</feature>
<feature type="transmembrane region" description="Helical" evidence="6">
    <location>
        <begin position="52"/>
        <end position="72"/>
    </location>
</feature>
<feature type="transmembrane region" description="Helical" evidence="6">
    <location>
        <begin position="222"/>
        <end position="244"/>
    </location>
</feature>
<feature type="transmembrane region" description="Helical" evidence="6">
    <location>
        <begin position="17"/>
        <end position="40"/>
    </location>
</feature>
<dbReference type="PANTHER" id="PTHR43124:SF3">
    <property type="entry name" value="CHLORAMPHENICOL EFFLUX PUMP RV0191"/>
    <property type="match status" value="1"/>
</dbReference>
<dbReference type="SUPFAM" id="SSF103473">
    <property type="entry name" value="MFS general substrate transporter"/>
    <property type="match status" value="1"/>
</dbReference>
<dbReference type="KEGG" id="cpi:Cpin_5307"/>
<feature type="transmembrane region" description="Helical" evidence="6">
    <location>
        <begin position="309"/>
        <end position="328"/>
    </location>
</feature>
<dbReference type="GO" id="GO:0022857">
    <property type="term" value="F:transmembrane transporter activity"/>
    <property type="evidence" value="ECO:0007669"/>
    <property type="project" value="InterPro"/>
</dbReference>
<dbReference type="InterPro" id="IPR050189">
    <property type="entry name" value="MFS_Efflux_Transporters"/>
</dbReference>
<reference evidence="8 9" key="2">
    <citation type="journal article" date="2010" name="Stand. Genomic Sci.">
        <title>Complete genome sequence of Chitinophaga pinensis type strain (UQM 2034).</title>
        <authorList>
            <person name="Glavina Del Rio T."/>
            <person name="Abt B."/>
            <person name="Spring S."/>
            <person name="Lapidus A."/>
            <person name="Nolan M."/>
            <person name="Tice H."/>
            <person name="Copeland A."/>
            <person name="Cheng J.F."/>
            <person name="Chen F."/>
            <person name="Bruce D."/>
            <person name="Goodwin L."/>
            <person name="Pitluck S."/>
            <person name="Ivanova N."/>
            <person name="Mavromatis K."/>
            <person name="Mikhailova N."/>
            <person name="Pati A."/>
            <person name="Chen A."/>
            <person name="Palaniappan K."/>
            <person name="Land M."/>
            <person name="Hauser L."/>
            <person name="Chang Y.J."/>
            <person name="Jeffries C.D."/>
            <person name="Chain P."/>
            <person name="Saunders E."/>
            <person name="Detter J.C."/>
            <person name="Brettin T."/>
            <person name="Rohde M."/>
            <person name="Goker M."/>
            <person name="Bristow J."/>
            <person name="Eisen J.A."/>
            <person name="Markowitz V."/>
            <person name="Hugenholtz P."/>
            <person name="Kyrpides N.C."/>
            <person name="Klenk H.P."/>
            <person name="Lucas S."/>
        </authorList>
    </citation>
    <scope>NUCLEOTIDE SEQUENCE [LARGE SCALE GENOMIC DNA]</scope>
    <source>
        <strain evidence="9">ATCC 43595 / DSM 2588 / LMG 13176 / NBRC 15968 / NCIMB 11800 / UQM 2034</strain>
    </source>
</reference>
<sequence>MTKTSNETIQFSSYQKLIIFMLAVAQFSVLLDFMVIAPLGDLLIKSLSLKPAQFGIAVSAYAFSAGISGLLIAGFADRYDRKKLLLFFYAGFILGTLCCAIASSYIYLVAARIVTGLFGGVISSIAMAIIADIFPLQQRGRVMGYLQLGFSASQVLGIPLSLLIANLWGWQYPFVLVSAIGLIGLIMIATRLQPLQQHLHIQQTRSPLLHLKHALSIGRYHIGYIATALMSIGGFMMMPFSSSFAVNNLHVTQTQLPGLFMASGITTLVVMPLIGKLSDKMDKFKLFTLASILMMAIVVIYTNLGPTPFWIVVALNMLMMSSIMSRMIPSSALTSAIPEPQDRGAYMSVTASLQQIAGGIAAAVAGIIVTQKDKLQPLEHYNIVGYMMVVITVFCIYLVHRINKMIIEKNTNTQKANKPSVYPA</sequence>
<accession>A0A979G8S1</accession>
<evidence type="ECO:0000313" key="9">
    <source>
        <dbReference type="Proteomes" id="UP000002215"/>
    </source>
</evidence>
<dbReference type="Pfam" id="PF07690">
    <property type="entry name" value="MFS_1"/>
    <property type="match status" value="1"/>
</dbReference>
<dbReference type="CDD" id="cd17324">
    <property type="entry name" value="MFS_NepI_like"/>
    <property type="match status" value="1"/>
</dbReference>
<evidence type="ECO:0000259" key="7">
    <source>
        <dbReference type="PROSITE" id="PS50850"/>
    </source>
</evidence>
<gene>
    <name evidence="8" type="ordered locus">Cpin_5307</name>
</gene>
<evidence type="ECO:0000256" key="6">
    <source>
        <dbReference type="SAM" id="Phobius"/>
    </source>
</evidence>
<feature type="transmembrane region" description="Helical" evidence="6">
    <location>
        <begin position="146"/>
        <end position="168"/>
    </location>
</feature>
<dbReference type="PANTHER" id="PTHR43124">
    <property type="entry name" value="PURINE EFFLUX PUMP PBUE"/>
    <property type="match status" value="1"/>
</dbReference>
<feature type="transmembrane region" description="Helical" evidence="6">
    <location>
        <begin position="174"/>
        <end position="192"/>
    </location>
</feature>
<evidence type="ECO:0000256" key="4">
    <source>
        <dbReference type="ARBA" id="ARBA00022989"/>
    </source>
</evidence>
<name>A0A979G8S1_CHIPD</name>
<dbReference type="PROSITE" id="PS50850">
    <property type="entry name" value="MFS"/>
    <property type="match status" value="1"/>
</dbReference>
<dbReference type="OrthoDB" id="9812221at2"/>
<dbReference type="AlphaFoldDB" id="A0A979G8S1"/>
<dbReference type="RefSeq" id="WP_012792906.1">
    <property type="nucleotide sequence ID" value="NC_013132.1"/>
</dbReference>
<keyword evidence="2" id="KW-1003">Cell membrane</keyword>
<organism evidence="8 9">
    <name type="scientific">Chitinophaga pinensis (strain ATCC 43595 / DSM 2588 / LMG 13176 / NBRC 15968 / NCIMB 11800 / UQM 2034)</name>
    <dbReference type="NCBI Taxonomy" id="485918"/>
    <lineage>
        <taxon>Bacteria</taxon>
        <taxon>Pseudomonadati</taxon>
        <taxon>Bacteroidota</taxon>
        <taxon>Chitinophagia</taxon>
        <taxon>Chitinophagales</taxon>
        <taxon>Chitinophagaceae</taxon>
        <taxon>Chitinophaga</taxon>
    </lineage>
</organism>
<dbReference type="Gene3D" id="1.20.1250.20">
    <property type="entry name" value="MFS general substrate transporter like domains"/>
    <property type="match status" value="1"/>
</dbReference>
<evidence type="ECO:0000256" key="5">
    <source>
        <dbReference type="ARBA" id="ARBA00023136"/>
    </source>
</evidence>
<feature type="transmembrane region" description="Helical" evidence="6">
    <location>
        <begin position="381"/>
        <end position="399"/>
    </location>
</feature>
<feature type="transmembrane region" description="Helical" evidence="6">
    <location>
        <begin position="113"/>
        <end position="134"/>
    </location>
</feature>
<evidence type="ECO:0000256" key="1">
    <source>
        <dbReference type="ARBA" id="ARBA00004651"/>
    </source>
</evidence>
<dbReference type="Proteomes" id="UP000002215">
    <property type="component" value="Chromosome"/>
</dbReference>
<feature type="domain" description="Major facilitator superfamily (MFS) profile" evidence="7">
    <location>
        <begin position="18"/>
        <end position="403"/>
    </location>
</feature>
<keyword evidence="5 6" id="KW-0472">Membrane</keyword>
<keyword evidence="3 6" id="KW-0812">Transmembrane</keyword>
<keyword evidence="4 6" id="KW-1133">Transmembrane helix</keyword>
<evidence type="ECO:0000256" key="3">
    <source>
        <dbReference type="ARBA" id="ARBA00022692"/>
    </source>
</evidence>
<dbReference type="EMBL" id="CP001699">
    <property type="protein sequence ID" value="ACU62738.1"/>
    <property type="molecule type" value="Genomic_DNA"/>
</dbReference>
<dbReference type="InterPro" id="IPR036259">
    <property type="entry name" value="MFS_trans_sf"/>
</dbReference>
<comment type="subcellular location">
    <subcellularLocation>
        <location evidence="1">Cell membrane</location>
        <topology evidence="1">Multi-pass membrane protein</topology>
    </subcellularLocation>
</comment>
<proteinExistence type="predicted"/>
<feature type="transmembrane region" description="Helical" evidence="6">
    <location>
        <begin position="256"/>
        <end position="274"/>
    </location>
</feature>
<evidence type="ECO:0000256" key="2">
    <source>
        <dbReference type="ARBA" id="ARBA00022475"/>
    </source>
</evidence>
<feature type="transmembrane region" description="Helical" evidence="6">
    <location>
        <begin position="286"/>
        <end position="303"/>
    </location>
</feature>
<feature type="transmembrane region" description="Helical" evidence="6">
    <location>
        <begin position="349"/>
        <end position="369"/>
    </location>
</feature>
<dbReference type="InterPro" id="IPR020846">
    <property type="entry name" value="MFS_dom"/>
</dbReference>
<dbReference type="GO" id="GO:0005886">
    <property type="term" value="C:plasma membrane"/>
    <property type="evidence" value="ECO:0007669"/>
    <property type="project" value="UniProtKB-SubCell"/>
</dbReference>
<evidence type="ECO:0000313" key="8">
    <source>
        <dbReference type="EMBL" id="ACU62738.1"/>
    </source>
</evidence>
<dbReference type="InterPro" id="IPR011701">
    <property type="entry name" value="MFS"/>
</dbReference>